<reference evidence="1 2" key="1">
    <citation type="journal article" date="2013" name="Genome Announc.">
        <title>Draft Genome Sequences of Mycoplasma alkalescens, Mycoplasma arginini, and Mycoplasma bovigenitalium, Three Species with Equivocal Pathogenic Status for Cattle.</title>
        <authorList>
            <person name="Manso-Silvan L."/>
            <person name="Tardy F."/>
            <person name="Baranowski E."/>
            <person name="Barre A."/>
            <person name="Blanchard A."/>
            <person name="Breton M."/>
            <person name="Couture C."/>
            <person name="Citti C."/>
            <person name="Dordet-Frisoni E."/>
            <person name="Dupuy V."/>
            <person name="Gaurivaud P."/>
            <person name="Jacob D."/>
            <person name="Lemaitre C."/>
            <person name="Nikolski M."/>
            <person name="Nouvel L.X."/>
            <person name="Poumarat F."/>
            <person name="Thebault P."/>
            <person name="Theil S."/>
            <person name="Thiaucourt F."/>
            <person name="Sirand-Pugnet P."/>
        </authorList>
    </citation>
    <scope>NUCLEOTIDE SEQUENCE [LARGE SCALE GENOMIC DNA]</scope>
    <source>
        <strain evidence="1 2">14918</strain>
    </source>
</reference>
<evidence type="ECO:0000313" key="2">
    <source>
        <dbReference type="Proteomes" id="UP000013137"/>
    </source>
</evidence>
<protein>
    <submittedName>
        <fullName evidence="1">Uncharacterized protein</fullName>
    </submittedName>
</protein>
<dbReference type="Proteomes" id="UP000013137">
    <property type="component" value="Unassembled WGS sequence"/>
</dbReference>
<gene>
    <name evidence="1" type="ORF">MALK_6480</name>
</gene>
<comment type="caution">
    <text evidence="1">The sequence shown here is derived from an EMBL/GenBank/DDBJ whole genome shotgun (WGS) entry which is preliminary data.</text>
</comment>
<evidence type="ECO:0000313" key="1">
    <source>
        <dbReference type="EMBL" id="ENY53620.1"/>
    </source>
</evidence>
<sequence length="125" mass="14184">MTPIAIPNIARITNPTMKAIKIFFIRFFAWDAASLSPDFNLNWAERAANKQEMARINTIIPKIANPTVLTCAIRGLAMFLIVEAASVASANNIGEEILCNVEIINTPFWIRFLFKEVNYFSWNNF</sequence>
<proteinExistence type="predicted"/>
<organism evidence="1 2">
    <name type="scientific">Metamycoplasma alkalescens 14918</name>
    <dbReference type="NCBI Taxonomy" id="1188234"/>
    <lineage>
        <taxon>Bacteria</taxon>
        <taxon>Bacillati</taxon>
        <taxon>Mycoplasmatota</taxon>
        <taxon>Mycoplasmoidales</taxon>
        <taxon>Metamycoplasmataceae</taxon>
        <taxon>Metamycoplasma</taxon>
    </lineage>
</organism>
<dbReference type="PATRIC" id="fig|1188234.3.peg.622"/>
<dbReference type="AlphaFoldDB" id="N9SQ60"/>
<name>N9SQ60_9BACT</name>
<keyword evidence="2" id="KW-1185">Reference proteome</keyword>
<dbReference type="EMBL" id="AMWK01000016">
    <property type="protein sequence ID" value="ENY53620.1"/>
    <property type="molecule type" value="Genomic_DNA"/>
</dbReference>
<accession>N9SQ60</accession>